<dbReference type="EMBL" id="KI630319">
    <property type="protein sequence ID" value="EYU41931.1"/>
    <property type="molecule type" value="Genomic_DNA"/>
</dbReference>
<evidence type="ECO:0000313" key="16">
    <source>
        <dbReference type="Proteomes" id="UP000030748"/>
    </source>
</evidence>
<sequence length="1023" mass="112503">MGIILFLILFSVTNISQISSQCLEDQKSLLVGLKSNLIFYSSSSSKLVKWNRSTDCCSWNGVECDAAGHVISLQLDDETISGGIEDSEYLFKLTYLERLNLALNYFYGIEIPKRIHNLTKLTGLNLSDAGFTGQVPFEILGLRKLHSLDLSSLYWGDEPMKLENPNLKMLVQNLTGLRELYLDSIDISAERSEWCQVISSSLPDLRILTLRRCYLSGPIHSSLARLRSLSVLRLDFNDLSSSVPNFFANFSKLTTLSLPDCSLHGSFPEKIFQIPSLQNLDLSYNNLLSGTLPQFPLNGSLRNILLTTTNFSGSLPASIGNLAMLSTLDLYNCRFNGPLPPTIGNLTELDVVDISDNNFTGSIPLFHLSKKLTYIDAASNSLTGSLSSMHFQGLSNLASISLGNNLLGGSIPSNLFALPSLQSLDLSNNKFDGPMQEVSNPSSSLLEIYLSSNHLEGQIPKFFSQLDRLTVLSLSSIFFNSTVQLEMFPSNLSRLDLSFNNLSIVSDHSNSSLPLLPRIDTLGLASCKLKSFPPLSRESRLNVLDLSSNQLKGQIPNRIWKIGYGSLMQVNLSFNIFDDFQKPYEFPPYLSVLDLHSNQLQGELPIPPSGSLYVDFSFNYFSKHIPTDIGNLIPSAIFFSVSNNKLTGEIPTSICNASNLQVLDLSGNALNGSIPSCLSNNNWDLGVLSLARNNLSGDIPDTFPDNCSLRTLDLENNVLRGKIPGSLVNCSFLEVLNIGNNRIEDTFPCMLTKTGLRVLILRSNKFHGNLLCSSAPTQEWPKLQIIDISHNDFDGDISVLNFSNWRGMISANNNNSNNNDQIRFYFFTFNELHYQDAVAVTIKGLEMELTKILTIFTSIDFSSNKFHGEIPDSIGDLKSLYLLNLSHNAIMGSIPASIGNLKQLGSLDLSSNNLTGNIPVELASLGFISFLNLSFNELFGKISKGPQLQTFTAASYEGNAGLCGFPVTESCSDGDVSGASVLPEYRNESEKEIGWGYVSAALGFAVGLASFLWLLLHCKSWGD</sequence>
<dbReference type="GO" id="GO:0005886">
    <property type="term" value="C:plasma membrane"/>
    <property type="evidence" value="ECO:0007669"/>
    <property type="project" value="UniProtKB-SubCell"/>
</dbReference>
<evidence type="ECO:0000256" key="13">
    <source>
        <dbReference type="SAM" id="SignalP"/>
    </source>
</evidence>
<organism evidence="15 16">
    <name type="scientific">Erythranthe guttata</name>
    <name type="common">Yellow monkey flower</name>
    <name type="synonym">Mimulus guttatus</name>
    <dbReference type="NCBI Taxonomy" id="4155"/>
    <lineage>
        <taxon>Eukaryota</taxon>
        <taxon>Viridiplantae</taxon>
        <taxon>Streptophyta</taxon>
        <taxon>Embryophyta</taxon>
        <taxon>Tracheophyta</taxon>
        <taxon>Spermatophyta</taxon>
        <taxon>Magnoliopsida</taxon>
        <taxon>eudicotyledons</taxon>
        <taxon>Gunneridae</taxon>
        <taxon>Pentapetalae</taxon>
        <taxon>asterids</taxon>
        <taxon>lamiids</taxon>
        <taxon>Lamiales</taxon>
        <taxon>Phrymaceae</taxon>
        <taxon>Erythranthe</taxon>
    </lineage>
</organism>
<gene>
    <name evidence="15" type="ORF">MIMGU_mgv1a020447mg</name>
</gene>
<dbReference type="SMART" id="SM00369">
    <property type="entry name" value="LRR_TYP"/>
    <property type="match status" value="6"/>
</dbReference>
<reference evidence="15 16" key="1">
    <citation type="journal article" date="2013" name="Proc. Natl. Acad. Sci. U.S.A.">
        <title>Fine-scale variation in meiotic recombination in Mimulus inferred from population shotgun sequencing.</title>
        <authorList>
            <person name="Hellsten U."/>
            <person name="Wright K.M."/>
            <person name="Jenkins J."/>
            <person name="Shu S."/>
            <person name="Yuan Y."/>
            <person name="Wessler S.R."/>
            <person name="Schmutz J."/>
            <person name="Willis J.H."/>
            <person name="Rokhsar D.S."/>
        </authorList>
    </citation>
    <scope>NUCLEOTIDE SEQUENCE [LARGE SCALE GENOMIC DNA]</scope>
    <source>
        <strain evidence="16">cv. DUN x IM62</strain>
    </source>
</reference>
<keyword evidence="11" id="KW-0325">Glycoprotein</keyword>
<evidence type="ECO:0000256" key="9">
    <source>
        <dbReference type="ARBA" id="ARBA00023136"/>
    </source>
</evidence>
<dbReference type="Pfam" id="PF13855">
    <property type="entry name" value="LRR_8"/>
    <property type="match status" value="2"/>
</dbReference>
<evidence type="ECO:0000256" key="5">
    <source>
        <dbReference type="ARBA" id="ARBA00022692"/>
    </source>
</evidence>
<keyword evidence="3" id="KW-1003">Cell membrane</keyword>
<evidence type="ECO:0000256" key="2">
    <source>
        <dbReference type="ARBA" id="ARBA00009592"/>
    </source>
</evidence>
<keyword evidence="6 13" id="KW-0732">Signal</keyword>
<keyword evidence="16" id="KW-1185">Reference proteome</keyword>
<evidence type="ECO:0000256" key="10">
    <source>
        <dbReference type="ARBA" id="ARBA00023170"/>
    </source>
</evidence>
<dbReference type="InterPro" id="IPR013210">
    <property type="entry name" value="LRR_N_plant-typ"/>
</dbReference>
<comment type="similarity">
    <text evidence="2">Belongs to the RLP family.</text>
</comment>
<evidence type="ECO:0000259" key="14">
    <source>
        <dbReference type="Pfam" id="PF08263"/>
    </source>
</evidence>
<name>A0A022RPM8_ERYGU</name>
<evidence type="ECO:0000256" key="7">
    <source>
        <dbReference type="ARBA" id="ARBA00022737"/>
    </source>
</evidence>
<feature type="chain" id="PRO_5001505238" description="Leucine-rich repeat-containing N-terminal plant-type domain-containing protein" evidence="13">
    <location>
        <begin position="21"/>
        <end position="1023"/>
    </location>
</feature>
<feature type="signal peptide" evidence="13">
    <location>
        <begin position="1"/>
        <end position="20"/>
    </location>
</feature>
<dbReference type="InterPro" id="IPR001611">
    <property type="entry name" value="Leu-rich_rpt"/>
</dbReference>
<dbReference type="PANTHER" id="PTHR48061">
    <property type="entry name" value="LEUCINE-RICH REPEAT RECEPTOR PROTEIN KINASE EMS1-LIKE-RELATED"/>
    <property type="match status" value="1"/>
</dbReference>
<feature type="transmembrane region" description="Helical" evidence="12">
    <location>
        <begin position="995"/>
        <end position="1016"/>
    </location>
</feature>
<dbReference type="SUPFAM" id="SSF52058">
    <property type="entry name" value="L domain-like"/>
    <property type="match status" value="3"/>
</dbReference>
<feature type="domain" description="Leucine-rich repeat-containing N-terminal plant-type" evidence="14">
    <location>
        <begin position="24"/>
        <end position="65"/>
    </location>
</feature>
<dbReference type="InterPro" id="IPR032675">
    <property type="entry name" value="LRR_dom_sf"/>
</dbReference>
<evidence type="ECO:0000256" key="6">
    <source>
        <dbReference type="ARBA" id="ARBA00022729"/>
    </source>
</evidence>
<dbReference type="Proteomes" id="UP000030748">
    <property type="component" value="Unassembled WGS sequence"/>
</dbReference>
<dbReference type="GO" id="GO:0051707">
    <property type="term" value="P:response to other organism"/>
    <property type="evidence" value="ECO:0007669"/>
    <property type="project" value="UniProtKB-ARBA"/>
</dbReference>
<feature type="non-terminal residue" evidence="15">
    <location>
        <position position="1023"/>
    </location>
</feature>
<dbReference type="Gene3D" id="3.80.10.10">
    <property type="entry name" value="Ribonuclease Inhibitor"/>
    <property type="match status" value="6"/>
</dbReference>
<dbReference type="Pfam" id="PF08263">
    <property type="entry name" value="LRRNT_2"/>
    <property type="match status" value="1"/>
</dbReference>
<dbReference type="InterPro" id="IPR003591">
    <property type="entry name" value="Leu-rich_rpt_typical-subtyp"/>
</dbReference>
<dbReference type="FunFam" id="3.80.10.10:FF:000041">
    <property type="entry name" value="LRR receptor-like serine/threonine-protein kinase ERECTA"/>
    <property type="match status" value="1"/>
</dbReference>
<evidence type="ECO:0000313" key="15">
    <source>
        <dbReference type="EMBL" id="EYU41931.1"/>
    </source>
</evidence>
<evidence type="ECO:0000256" key="12">
    <source>
        <dbReference type="SAM" id="Phobius"/>
    </source>
</evidence>
<evidence type="ECO:0000256" key="11">
    <source>
        <dbReference type="ARBA" id="ARBA00023180"/>
    </source>
</evidence>
<dbReference type="STRING" id="4155.A0A022RPM8"/>
<accession>A0A022RPM8</accession>
<keyword evidence="8 12" id="KW-1133">Transmembrane helix</keyword>
<evidence type="ECO:0000256" key="3">
    <source>
        <dbReference type="ARBA" id="ARBA00022475"/>
    </source>
</evidence>
<keyword evidence="7" id="KW-0677">Repeat</keyword>
<dbReference type="PANTHER" id="PTHR48061:SF2">
    <property type="entry name" value="RECEPTOR LIKE PROTEIN 30-LIKE"/>
    <property type="match status" value="1"/>
</dbReference>
<keyword evidence="5 12" id="KW-0812">Transmembrane</keyword>
<dbReference type="FunFam" id="3.80.10.10:FF:000213">
    <property type="entry name" value="Tyrosine-sulfated glycopeptide receptor 1"/>
    <property type="match status" value="1"/>
</dbReference>
<keyword evidence="9 12" id="KW-0472">Membrane</keyword>
<protein>
    <recommendedName>
        <fullName evidence="14">Leucine-rich repeat-containing N-terminal plant-type domain-containing protein</fullName>
    </recommendedName>
</protein>
<proteinExistence type="inferred from homology"/>
<evidence type="ECO:0000256" key="4">
    <source>
        <dbReference type="ARBA" id="ARBA00022614"/>
    </source>
</evidence>
<comment type="subcellular location">
    <subcellularLocation>
        <location evidence="1">Cell membrane</location>
        <topology evidence="1">Single-pass type I membrane protein</topology>
    </subcellularLocation>
</comment>
<keyword evidence="4" id="KW-0433">Leucine-rich repeat</keyword>
<evidence type="ECO:0000256" key="1">
    <source>
        <dbReference type="ARBA" id="ARBA00004251"/>
    </source>
</evidence>
<dbReference type="eggNOG" id="KOG0619">
    <property type="taxonomic scope" value="Eukaryota"/>
</dbReference>
<keyword evidence="10" id="KW-0675">Receptor</keyword>
<dbReference type="InterPro" id="IPR046956">
    <property type="entry name" value="RLP23-like"/>
</dbReference>
<dbReference type="AlphaFoldDB" id="A0A022RPM8"/>
<dbReference type="Pfam" id="PF00560">
    <property type="entry name" value="LRR_1"/>
    <property type="match status" value="8"/>
</dbReference>
<evidence type="ECO:0000256" key="8">
    <source>
        <dbReference type="ARBA" id="ARBA00022989"/>
    </source>
</evidence>
<dbReference type="GO" id="GO:0006952">
    <property type="term" value="P:defense response"/>
    <property type="evidence" value="ECO:0007669"/>
    <property type="project" value="UniProtKB-ARBA"/>
</dbReference>